<gene>
    <name evidence="1" type="ORF">NO1_1069</name>
</gene>
<protein>
    <submittedName>
        <fullName evidence="1">Uncharacterized protein</fullName>
    </submittedName>
</protein>
<keyword evidence="2" id="KW-1185">Reference proteome</keyword>
<evidence type="ECO:0000313" key="1">
    <source>
        <dbReference type="EMBL" id="GBR73766.1"/>
    </source>
</evidence>
<dbReference type="AlphaFoldDB" id="A0A388TAR6"/>
<sequence length="87" mass="9954">MSGYNPVSFKYLTGWGDVDLTAQPVTQAATIEDIFKALKKFSAKEKAYFRDKWREAYRFYAGALLEEADVETACGDEYLKKIERELG</sequence>
<comment type="caution">
    <text evidence="1">The sequence shown here is derived from an EMBL/GenBank/DDBJ whole genome shotgun (WGS) entry which is preliminary data.</text>
</comment>
<evidence type="ECO:0000313" key="2">
    <source>
        <dbReference type="Proteomes" id="UP000269352"/>
    </source>
</evidence>
<name>A0A388TAR6_TERA1</name>
<reference evidence="1 2" key="1">
    <citation type="journal article" date="2019" name="ISME J.">
        <title>Genome analyses of uncultured TG2/ZB3 bacteria in 'Margulisbacteria' specifically attached to ectosymbiotic spirochetes of protists in the termite gut.</title>
        <authorList>
            <person name="Utami Y.D."/>
            <person name="Kuwahara H."/>
            <person name="Igai K."/>
            <person name="Murakami T."/>
            <person name="Sugaya K."/>
            <person name="Morikawa T."/>
            <person name="Nagura Y."/>
            <person name="Yuki M."/>
            <person name="Deevong P."/>
            <person name="Inoue T."/>
            <person name="Kihara K."/>
            <person name="Lo N."/>
            <person name="Yamada A."/>
            <person name="Ohkuma M."/>
            <person name="Hongoh Y."/>
        </authorList>
    </citation>
    <scope>NUCLEOTIDE SEQUENCE [LARGE SCALE GENOMIC DNA]</scope>
    <source>
        <strain evidence="1">NkOx7-01</strain>
    </source>
</reference>
<dbReference type="EMBL" id="BGZN01000019">
    <property type="protein sequence ID" value="GBR73766.1"/>
    <property type="molecule type" value="Genomic_DNA"/>
</dbReference>
<organism evidence="1 2">
    <name type="scientific">Termititenax aidoneus</name>
    <dbReference type="NCBI Taxonomy" id="2218524"/>
    <lineage>
        <taxon>Bacteria</taxon>
        <taxon>Bacillati</taxon>
        <taxon>Candidatus Margulisiibacteriota</taxon>
        <taxon>Candidatus Termititenacia</taxon>
        <taxon>Candidatus Termititenacales</taxon>
        <taxon>Candidatus Termititenacaceae</taxon>
        <taxon>Candidatus Termititenax</taxon>
    </lineage>
</organism>
<dbReference type="Proteomes" id="UP000269352">
    <property type="component" value="Unassembled WGS sequence"/>
</dbReference>
<proteinExistence type="predicted"/>
<accession>A0A388TAR6</accession>